<proteinExistence type="predicted"/>
<evidence type="ECO:0000256" key="3">
    <source>
        <dbReference type="ARBA" id="ARBA00022989"/>
    </source>
</evidence>
<keyword evidence="4 5" id="KW-0472">Membrane</keyword>
<protein>
    <submittedName>
        <fullName evidence="6">Membrane protein</fullName>
    </submittedName>
</protein>
<keyword evidence="3 5" id="KW-1133">Transmembrane helix</keyword>
<dbReference type="EMBL" id="BONH01000066">
    <property type="protein sequence ID" value="GIG02998.1"/>
    <property type="molecule type" value="Genomic_DNA"/>
</dbReference>
<dbReference type="AlphaFoldDB" id="A0A8J3KMT3"/>
<organism evidence="6 7">
    <name type="scientific">Catellatospora citrea</name>
    <dbReference type="NCBI Taxonomy" id="53366"/>
    <lineage>
        <taxon>Bacteria</taxon>
        <taxon>Bacillati</taxon>
        <taxon>Actinomycetota</taxon>
        <taxon>Actinomycetes</taxon>
        <taxon>Micromonosporales</taxon>
        <taxon>Micromonosporaceae</taxon>
        <taxon>Catellatospora</taxon>
    </lineage>
</organism>
<dbReference type="GO" id="GO:0016020">
    <property type="term" value="C:membrane"/>
    <property type="evidence" value="ECO:0007669"/>
    <property type="project" value="UniProtKB-SubCell"/>
</dbReference>
<dbReference type="InterPro" id="IPR032808">
    <property type="entry name" value="DoxX"/>
</dbReference>
<keyword evidence="2 5" id="KW-0812">Transmembrane</keyword>
<keyword evidence="7" id="KW-1185">Reference proteome</keyword>
<dbReference type="Pfam" id="PF13564">
    <property type="entry name" value="DoxX_2"/>
    <property type="match status" value="1"/>
</dbReference>
<accession>A0A8J3KMT3</accession>
<feature type="transmembrane region" description="Helical" evidence="5">
    <location>
        <begin position="69"/>
        <end position="89"/>
    </location>
</feature>
<reference evidence="6 7" key="1">
    <citation type="submission" date="2021-01" db="EMBL/GenBank/DDBJ databases">
        <title>Whole genome shotgun sequence of Catellatospora citrea NBRC 14495.</title>
        <authorList>
            <person name="Komaki H."/>
            <person name="Tamura T."/>
        </authorList>
    </citation>
    <scope>NUCLEOTIDE SEQUENCE [LARGE SCALE GENOMIC DNA]</scope>
    <source>
        <strain evidence="6 7">NBRC 14495</strain>
    </source>
</reference>
<evidence type="ECO:0000256" key="2">
    <source>
        <dbReference type="ARBA" id="ARBA00022692"/>
    </source>
</evidence>
<sequence length="115" mass="11855">MSTAYTVVTVIAAAWVGFSAGSMFAGAKWVVEPLADYGVPRSWWTWLGVAKAAGALGLVVGLFVPVVGVLAGIGLVLYFTGAVITVLRARSYAHVPFPLLYLGPVVASMVLASAA</sequence>
<dbReference type="RefSeq" id="WP_120320319.1">
    <property type="nucleotide sequence ID" value="NZ_BONH01000066.1"/>
</dbReference>
<feature type="transmembrane region" description="Helical" evidence="5">
    <location>
        <begin position="43"/>
        <end position="64"/>
    </location>
</feature>
<gene>
    <name evidence="6" type="ORF">Cci01nite_80910</name>
</gene>
<evidence type="ECO:0000313" key="7">
    <source>
        <dbReference type="Proteomes" id="UP000659904"/>
    </source>
</evidence>
<evidence type="ECO:0000256" key="4">
    <source>
        <dbReference type="ARBA" id="ARBA00023136"/>
    </source>
</evidence>
<evidence type="ECO:0000256" key="5">
    <source>
        <dbReference type="SAM" id="Phobius"/>
    </source>
</evidence>
<evidence type="ECO:0000313" key="6">
    <source>
        <dbReference type="EMBL" id="GIG02998.1"/>
    </source>
</evidence>
<comment type="caution">
    <text evidence="6">The sequence shown here is derived from an EMBL/GenBank/DDBJ whole genome shotgun (WGS) entry which is preliminary data.</text>
</comment>
<evidence type="ECO:0000256" key="1">
    <source>
        <dbReference type="ARBA" id="ARBA00004141"/>
    </source>
</evidence>
<name>A0A8J3KMT3_9ACTN</name>
<feature type="transmembrane region" description="Helical" evidence="5">
    <location>
        <begin position="95"/>
        <end position="114"/>
    </location>
</feature>
<comment type="subcellular location">
    <subcellularLocation>
        <location evidence="1">Membrane</location>
        <topology evidence="1">Multi-pass membrane protein</topology>
    </subcellularLocation>
</comment>
<dbReference type="Proteomes" id="UP000659904">
    <property type="component" value="Unassembled WGS sequence"/>
</dbReference>